<evidence type="ECO:0000256" key="1">
    <source>
        <dbReference type="SAM" id="MobiDB-lite"/>
    </source>
</evidence>
<feature type="compositionally biased region" description="Basic and acidic residues" evidence="1">
    <location>
        <begin position="38"/>
        <end position="48"/>
    </location>
</feature>
<protein>
    <submittedName>
        <fullName evidence="2">Uncharacterized protein</fullName>
    </submittedName>
</protein>
<feature type="compositionally biased region" description="Basic and acidic residues" evidence="1">
    <location>
        <begin position="1"/>
        <end position="19"/>
    </location>
</feature>
<feature type="compositionally biased region" description="Basic residues" evidence="1">
    <location>
        <begin position="20"/>
        <end position="30"/>
    </location>
</feature>
<name>A0A518H797_9BACT</name>
<feature type="compositionally biased region" description="Basic and acidic residues" evidence="1">
    <location>
        <begin position="57"/>
        <end position="81"/>
    </location>
</feature>
<dbReference type="KEGG" id="tpla:ElP_46590"/>
<reference evidence="2 3" key="1">
    <citation type="submission" date="2019-02" db="EMBL/GenBank/DDBJ databases">
        <title>Deep-cultivation of Planctomycetes and their phenomic and genomic characterization uncovers novel biology.</title>
        <authorList>
            <person name="Wiegand S."/>
            <person name="Jogler M."/>
            <person name="Boedeker C."/>
            <person name="Pinto D."/>
            <person name="Vollmers J."/>
            <person name="Rivas-Marin E."/>
            <person name="Kohn T."/>
            <person name="Peeters S.H."/>
            <person name="Heuer A."/>
            <person name="Rast P."/>
            <person name="Oberbeckmann S."/>
            <person name="Bunk B."/>
            <person name="Jeske O."/>
            <person name="Meyerdierks A."/>
            <person name="Storesund J.E."/>
            <person name="Kallscheuer N."/>
            <person name="Luecker S."/>
            <person name="Lage O.M."/>
            <person name="Pohl T."/>
            <person name="Merkel B.J."/>
            <person name="Hornburger P."/>
            <person name="Mueller R.-W."/>
            <person name="Bruemmer F."/>
            <person name="Labrenz M."/>
            <person name="Spormann A.M."/>
            <person name="Op den Camp H."/>
            <person name="Overmann J."/>
            <person name="Amann R."/>
            <person name="Jetten M.S.M."/>
            <person name="Mascher T."/>
            <person name="Medema M.H."/>
            <person name="Devos D.P."/>
            <person name="Kaster A.-K."/>
            <person name="Ovreas L."/>
            <person name="Rohde M."/>
            <person name="Galperin M.Y."/>
            <person name="Jogler C."/>
        </authorList>
    </citation>
    <scope>NUCLEOTIDE SEQUENCE [LARGE SCALE GENOMIC DNA]</scope>
    <source>
        <strain evidence="2 3">ElP</strain>
    </source>
</reference>
<dbReference type="Proteomes" id="UP000317835">
    <property type="component" value="Chromosome"/>
</dbReference>
<sequence length="81" mass="9561">MSRQDEKRQLRETKRELKRAGRKKARARARHLLETAPEDAHLAEDDYGRYTTAHLNGMDRDATRRPRPDDREPPQPDRSDP</sequence>
<accession>A0A518H797</accession>
<evidence type="ECO:0000313" key="3">
    <source>
        <dbReference type="Proteomes" id="UP000317835"/>
    </source>
</evidence>
<evidence type="ECO:0000313" key="2">
    <source>
        <dbReference type="EMBL" id="QDV36730.1"/>
    </source>
</evidence>
<dbReference type="AlphaFoldDB" id="A0A518H797"/>
<feature type="region of interest" description="Disordered" evidence="1">
    <location>
        <begin position="1"/>
        <end position="81"/>
    </location>
</feature>
<proteinExistence type="predicted"/>
<dbReference type="RefSeq" id="WP_145273471.1">
    <property type="nucleotide sequence ID" value="NZ_CP036426.1"/>
</dbReference>
<dbReference type="EMBL" id="CP036426">
    <property type="protein sequence ID" value="QDV36730.1"/>
    <property type="molecule type" value="Genomic_DNA"/>
</dbReference>
<organism evidence="2 3">
    <name type="scientific">Tautonia plasticadhaerens</name>
    <dbReference type="NCBI Taxonomy" id="2527974"/>
    <lineage>
        <taxon>Bacteria</taxon>
        <taxon>Pseudomonadati</taxon>
        <taxon>Planctomycetota</taxon>
        <taxon>Planctomycetia</taxon>
        <taxon>Isosphaerales</taxon>
        <taxon>Isosphaeraceae</taxon>
        <taxon>Tautonia</taxon>
    </lineage>
</organism>
<keyword evidence="3" id="KW-1185">Reference proteome</keyword>
<gene>
    <name evidence="2" type="ORF">ElP_46590</name>
</gene>